<evidence type="ECO:0000256" key="27">
    <source>
        <dbReference type="ARBA" id="ARBA00049224"/>
    </source>
</evidence>
<dbReference type="Ensembl" id="ENSSRHT00000027180.1">
    <property type="protein sequence ID" value="ENSSRHP00000026398.1"/>
    <property type="gene ID" value="ENSSRHG00000013692.1"/>
</dbReference>
<dbReference type="Gene3D" id="2.40.110.10">
    <property type="entry name" value="Butyryl-CoA Dehydrogenase, subunit A, domain 2"/>
    <property type="match status" value="1"/>
</dbReference>
<dbReference type="Gene3D" id="1.10.540.10">
    <property type="entry name" value="Acyl-CoA dehydrogenase/oxidase, N-terminal domain"/>
    <property type="match status" value="1"/>
</dbReference>
<keyword evidence="9 28" id="KW-0274">FAD</keyword>
<evidence type="ECO:0000256" key="15">
    <source>
        <dbReference type="ARBA" id="ARBA00023128"/>
    </source>
</evidence>
<evidence type="ECO:0000256" key="10">
    <source>
        <dbReference type="ARBA" id="ARBA00022832"/>
    </source>
</evidence>
<proteinExistence type="inferred from homology"/>
<comment type="similarity">
    <text evidence="4 28">Belongs to the acyl-CoA dehydrogenase family.</text>
</comment>
<dbReference type="InterPro" id="IPR049448">
    <property type="entry name" value="ACAD9/ACADV-like_C"/>
</dbReference>
<reference evidence="33" key="2">
    <citation type="submission" date="2025-09" db="UniProtKB">
        <authorList>
            <consortium name="Ensembl"/>
        </authorList>
    </citation>
    <scope>IDENTIFICATION</scope>
</reference>
<comment type="catalytic activity">
    <reaction evidence="22">
        <text>oxidized [electron-transfer flavoprotein] + hexadecanoyl-CoA + H(+) = (2E)-hexadecenoyl-CoA + reduced [electron-transfer flavoprotein]</text>
        <dbReference type="Rhea" id="RHEA:43448"/>
        <dbReference type="Rhea" id="RHEA-COMP:10685"/>
        <dbReference type="Rhea" id="RHEA-COMP:10686"/>
        <dbReference type="ChEBI" id="CHEBI:15378"/>
        <dbReference type="ChEBI" id="CHEBI:57379"/>
        <dbReference type="ChEBI" id="CHEBI:57692"/>
        <dbReference type="ChEBI" id="CHEBI:58307"/>
        <dbReference type="ChEBI" id="CHEBI:61526"/>
    </reaction>
    <physiologicalReaction direction="left-to-right" evidence="22">
        <dbReference type="Rhea" id="RHEA:43449"/>
    </physiologicalReaction>
</comment>
<comment type="function">
    <text evidence="19">Very long-chain specific acyl-CoA dehydrogenase is one of the acyl-CoA dehydrogenases that catalyze the first step of mitochondrial fatty acid beta-oxidation, an aerobic process breaking down fatty acids into acetyl-CoA and allowing the production of energy from fats. The first step of fatty acid beta-oxidation consists in the removal of one hydrogen from C-2 and C-3 of the straight-chain fatty acyl-CoA thioester, resulting in the formation of trans-2-enoyl-CoA. Among the different mitochondrial acyl-CoA dehydrogenases, very long-chain specific acyl-CoA dehydrogenase acts specifically on acyl-CoAs with saturated 12 to 24 carbons long primary chains.</text>
</comment>
<evidence type="ECO:0000256" key="26">
    <source>
        <dbReference type="ARBA" id="ARBA00049140"/>
    </source>
</evidence>
<keyword evidence="10" id="KW-0276">Fatty acid metabolism</keyword>
<dbReference type="PROSITE" id="PS00073">
    <property type="entry name" value="ACYL_COA_DH_2"/>
    <property type="match status" value="1"/>
</dbReference>
<dbReference type="InterPro" id="IPR009075">
    <property type="entry name" value="AcylCo_DH/oxidase_C"/>
</dbReference>
<sequence>MHKNKPVTCSCYFTKAVLDKNVVGSAAAMTAEKVDKMAIVESKSFAVNMFKGQISTSQVFPFPSVLNEEQSQFLKELVGPCSKFFEEVNDPMKNDALEKVEEHTMEGLKEMGAFGLQVPAELGGVGLTNTQYARLVEIVGMHDLGVGITLGAHQSIGFKGILLFGNPQQKEKYLPKLATGEHIAAFCLTEPASGSDAASIKTNAVRSPCGQYYTLNGSKIWISNGGIAEIFTVFAKTPLKDEKTGEMKDKITAFIVERSFGGVTHGPPEKKMGIKASNTAEVYFENVRVPAECVLGEVGGGFKVAMNILNNGRFGMAAALSGTMKGVISKAVDHAANRTQFGNKIHNYGAIQEKMARMAMLQYVTESMAYMVSGNMDSGATEFQIEAAISKIFASEAAWLVTDECIQIMGGMGFMKDAGVERVLRDLRIFRIFEGTNDILRLFVALNGFQNAGNQLKSLQKALKNPFGNAGMLASEITKRAKRKAGLGTGLTLQGTVHPELNHIIENINWMLMHYWKYTLLMTQYLRLFVCVYSFFFLRASRSVSQGHPSAQHEKMLCETWVTEAYERVMQDIKFLRSGTSKQIFKNLRAISAAVVENGGVVSPHPLGF</sequence>
<keyword evidence="7" id="KW-0999">Mitochondrion inner membrane</keyword>
<protein>
    <recommendedName>
        <fullName evidence="18">Very long-chain specific acyl-CoA dehydrogenase, mitochondrial</fullName>
        <ecNumber evidence="17">1.3.8.9</ecNumber>
    </recommendedName>
</protein>
<comment type="catalytic activity">
    <reaction evidence="26">
        <text>eicosanoyl-CoA + oxidized [electron-transfer flavoprotein] + H(+) = (2E)-eicosenoyl-CoA + reduced [electron-transfer flavoprotein]</text>
        <dbReference type="Rhea" id="RHEA:47236"/>
        <dbReference type="Rhea" id="RHEA-COMP:10685"/>
        <dbReference type="Rhea" id="RHEA-COMP:10686"/>
        <dbReference type="ChEBI" id="CHEBI:15378"/>
        <dbReference type="ChEBI" id="CHEBI:57380"/>
        <dbReference type="ChEBI" id="CHEBI:57692"/>
        <dbReference type="ChEBI" id="CHEBI:58307"/>
        <dbReference type="ChEBI" id="CHEBI:74691"/>
    </reaction>
    <physiologicalReaction direction="left-to-right" evidence="26">
        <dbReference type="Rhea" id="RHEA:47237"/>
    </physiologicalReaction>
</comment>
<comment type="catalytic activity">
    <reaction evidence="27">
        <text>octadecanoyl-CoA + oxidized [electron-transfer flavoprotein] + H(+) = (2E)-octadecenoyl-CoA + reduced [electron-transfer flavoprotein]</text>
        <dbReference type="Rhea" id="RHEA:47240"/>
        <dbReference type="Rhea" id="RHEA-COMP:10685"/>
        <dbReference type="Rhea" id="RHEA-COMP:10686"/>
        <dbReference type="ChEBI" id="CHEBI:15378"/>
        <dbReference type="ChEBI" id="CHEBI:57394"/>
        <dbReference type="ChEBI" id="CHEBI:57692"/>
        <dbReference type="ChEBI" id="CHEBI:58307"/>
        <dbReference type="ChEBI" id="CHEBI:71412"/>
    </reaction>
    <physiologicalReaction direction="left-to-right" evidence="27">
        <dbReference type="Rhea" id="RHEA:47241"/>
    </physiologicalReaction>
</comment>
<dbReference type="Pfam" id="PF02770">
    <property type="entry name" value="Acyl-CoA_dh_M"/>
    <property type="match status" value="1"/>
</dbReference>
<reference evidence="33" key="1">
    <citation type="submission" date="2025-08" db="UniProtKB">
        <authorList>
            <consortium name="Ensembl"/>
        </authorList>
    </citation>
    <scope>IDENTIFICATION</scope>
</reference>
<dbReference type="FunFam" id="2.40.110.10:FF:000006">
    <property type="entry name" value="very long-chain specific acyl-CoA dehydrogenase, mitochondrial"/>
    <property type="match status" value="1"/>
</dbReference>
<dbReference type="PANTHER" id="PTHR43884:SF11">
    <property type="entry name" value="VERY LONG-CHAIN SPECIFIC ACYL-COA DEHYDROGENASE, MITOCHONDRIAL"/>
    <property type="match status" value="1"/>
</dbReference>
<evidence type="ECO:0000256" key="23">
    <source>
        <dbReference type="ARBA" id="ARBA00048086"/>
    </source>
</evidence>
<comment type="subunit">
    <text evidence="20">Homodimer. Homodimerizes after import into the mitochondrion.</text>
</comment>
<dbReference type="InterPro" id="IPR046373">
    <property type="entry name" value="Acyl-CoA_Oxase/DH_mid-dom_sf"/>
</dbReference>
<organism evidence="33 34">
    <name type="scientific">Sinocyclocheilus rhinocerous</name>
    <dbReference type="NCBI Taxonomy" id="307959"/>
    <lineage>
        <taxon>Eukaryota</taxon>
        <taxon>Metazoa</taxon>
        <taxon>Chordata</taxon>
        <taxon>Craniata</taxon>
        <taxon>Vertebrata</taxon>
        <taxon>Euteleostomi</taxon>
        <taxon>Actinopterygii</taxon>
        <taxon>Neopterygii</taxon>
        <taxon>Teleostei</taxon>
        <taxon>Ostariophysi</taxon>
        <taxon>Cypriniformes</taxon>
        <taxon>Cyprinidae</taxon>
        <taxon>Cyprininae</taxon>
        <taxon>Sinocyclocheilus</taxon>
    </lineage>
</organism>
<evidence type="ECO:0000256" key="28">
    <source>
        <dbReference type="RuleBase" id="RU362125"/>
    </source>
</evidence>
<comment type="subcellular location">
    <subcellularLocation>
        <location evidence="2">Mitochondrion inner membrane</location>
        <topology evidence="2">Peripheral membrane protein</topology>
    </subcellularLocation>
</comment>
<evidence type="ECO:0000256" key="3">
    <source>
        <dbReference type="ARBA" id="ARBA00005198"/>
    </source>
</evidence>
<name>A0A673HLJ4_9TELE</name>
<evidence type="ECO:0000256" key="12">
    <source>
        <dbReference type="ARBA" id="ARBA00022990"/>
    </source>
</evidence>
<evidence type="ECO:0000256" key="11">
    <source>
        <dbReference type="ARBA" id="ARBA00022946"/>
    </source>
</evidence>
<evidence type="ECO:0000313" key="33">
    <source>
        <dbReference type="Ensembl" id="ENSSRHP00000026398.1"/>
    </source>
</evidence>
<evidence type="ECO:0000256" key="4">
    <source>
        <dbReference type="ARBA" id="ARBA00009347"/>
    </source>
</evidence>
<keyword evidence="5" id="KW-0597">Phosphoprotein</keyword>
<keyword evidence="12" id="KW-0007">Acetylation</keyword>
<dbReference type="GO" id="GO:0050660">
    <property type="term" value="F:flavin adenine dinucleotide binding"/>
    <property type="evidence" value="ECO:0007669"/>
    <property type="project" value="InterPro"/>
</dbReference>
<evidence type="ECO:0000256" key="6">
    <source>
        <dbReference type="ARBA" id="ARBA00022630"/>
    </source>
</evidence>
<dbReference type="FunFam" id="1.10.540.10:FF:000001">
    <property type="entry name" value="Very long-chain-specific acyl-CoA dehydrogenase, mitochondrial"/>
    <property type="match status" value="1"/>
</dbReference>
<dbReference type="GO" id="GO:0006631">
    <property type="term" value="P:fatty acid metabolic process"/>
    <property type="evidence" value="ECO:0007669"/>
    <property type="project" value="UniProtKB-KW"/>
</dbReference>
<evidence type="ECO:0000256" key="5">
    <source>
        <dbReference type="ARBA" id="ARBA00022553"/>
    </source>
</evidence>
<evidence type="ECO:0000259" key="31">
    <source>
        <dbReference type="Pfam" id="PF02771"/>
    </source>
</evidence>
<dbReference type="SUPFAM" id="SSF47203">
    <property type="entry name" value="Acyl-CoA dehydrogenase C-terminal domain-like"/>
    <property type="match status" value="1"/>
</dbReference>
<dbReference type="Pfam" id="PF02771">
    <property type="entry name" value="Acyl-CoA_dh_N"/>
    <property type="match status" value="1"/>
</dbReference>
<dbReference type="InterPro" id="IPR013786">
    <property type="entry name" value="AcylCoA_DH/ox_N"/>
</dbReference>
<feature type="domain" description="Acyl-CoA dehydrogenase/oxidase N-terminal" evidence="31">
    <location>
        <begin position="81"/>
        <end position="181"/>
    </location>
</feature>
<evidence type="ECO:0000256" key="16">
    <source>
        <dbReference type="ARBA" id="ARBA00023136"/>
    </source>
</evidence>
<keyword evidence="14" id="KW-0443">Lipid metabolism</keyword>
<dbReference type="FunFam" id="1.20.140.10:FF:000008">
    <property type="entry name" value="acyl-CoA dehydrogenase family member 9, mitochondrial"/>
    <property type="match status" value="1"/>
</dbReference>
<evidence type="ECO:0000256" key="14">
    <source>
        <dbReference type="ARBA" id="ARBA00023098"/>
    </source>
</evidence>
<keyword evidence="34" id="KW-1185">Reference proteome</keyword>
<evidence type="ECO:0000256" key="22">
    <source>
        <dbReference type="ARBA" id="ARBA00047916"/>
    </source>
</evidence>
<evidence type="ECO:0000256" key="13">
    <source>
        <dbReference type="ARBA" id="ARBA00023002"/>
    </source>
</evidence>
<accession>A0A673HLJ4</accession>
<dbReference type="InterPro" id="IPR037069">
    <property type="entry name" value="AcylCoA_DH/ox_N_sf"/>
</dbReference>
<dbReference type="PANTHER" id="PTHR43884">
    <property type="entry name" value="ACYL-COA DEHYDROGENASE"/>
    <property type="match status" value="1"/>
</dbReference>
<dbReference type="InterPro" id="IPR006089">
    <property type="entry name" value="Acyl-CoA_DH_CS"/>
</dbReference>
<keyword evidence="16" id="KW-0472">Membrane</keyword>
<keyword evidence="13 28" id="KW-0560">Oxidoreductase</keyword>
<evidence type="ECO:0000256" key="19">
    <source>
        <dbReference type="ARBA" id="ARBA00045422"/>
    </source>
</evidence>
<comment type="catalytic activity">
    <reaction evidence="23">
        <text>tetracosanoyl-CoA + oxidized [electron-transfer flavoprotein] + H(+) = (2E)-tetracosenoyl-CoA + reduced [electron-transfer flavoprotein]</text>
        <dbReference type="Rhea" id="RHEA:47232"/>
        <dbReference type="Rhea" id="RHEA-COMP:10685"/>
        <dbReference type="Rhea" id="RHEA-COMP:10686"/>
        <dbReference type="ChEBI" id="CHEBI:15378"/>
        <dbReference type="ChEBI" id="CHEBI:57692"/>
        <dbReference type="ChEBI" id="CHEBI:58307"/>
        <dbReference type="ChEBI" id="CHEBI:65052"/>
        <dbReference type="ChEBI" id="CHEBI:74693"/>
    </reaction>
    <physiologicalReaction direction="left-to-right" evidence="23">
        <dbReference type="Rhea" id="RHEA:47233"/>
    </physiologicalReaction>
</comment>
<keyword evidence="15" id="KW-0496">Mitochondrion</keyword>
<evidence type="ECO:0000256" key="7">
    <source>
        <dbReference type="ARBA" id="ARBA00022792"/>
    </source>
</evidence>
<evidence type="ECO:0000259" key="30">
    <source>
        <dbReference type="Pfam" id="PF02770"/>
    </source>
</evidence>
<feature type="domain" description="Acyl-CoA oxidase/dehydrogenase middle" evidence="30">
    <location>
        <begin position="185"/>
        <end position="287"/>
    </location>
</feature>
<evidence type="ECO:0000313" key="34">
    <source>
        <dbReference type="Proteomes" id="UP000472270"/>
    </source>
</evidence>
<evidence type="ECO:0000256" key="9">
    <source>
        <dbReference type="ARBA" id="ARBA00022827"/>
    </source>
</evidence>
<dbReference type="InterPro" id="IPR036250">
    <property type="entry name" value="AcylCo_DH-like_C"/>
</dbReference>
<dbReference type="CDD" id="cd01161">
    <property type="entry name" value="VLCAD"/>
    <property type="match status" value="1"/>
</dbReference>
<dbReference type="Pfam" id="PF21343">
    <property type="entry name" value="ACAD9-ACADV_C"/>
    <property type="match status" value="1"/>
</dbReference>
<evidence type="ECO:0000259" key="29">
    <source>
        <dbReference type="Pfam" id="PF00441"/>
    </source>
</evidence>
<evidence type="ECO:0000256" key="25">
    <source>
        <dbReference type="ARBA" id="ARBA00049050"/>
    </source>
</evidence>
<comment type="cofactor">
    <cofactor evidence="1 28">
        <name>FAD</name>
        <dbReference type="ChEBI" id="CHEBI:57692"/>
    </cofactor>
</comment>
<dbReference type="GO" id="GO:0005743">
    <property type="term" value="C:mitochondrial inner membrane"/>
    <property type="evidence" value="ECO:0007669"/>
    <property type="project" value="UniProtKB-SubCell"/>
</dbReference>
<dbReference type="GO" id="GO:0000062">
    <property type="term" value="F:fatty-acyl-CoA binding"/>
    <property type="evidence" value="ECO:0007669"/>
    <property type="project" value="TreeGrafter"/>
</dbReference>
<evidence type="ECO:0000259" key="32">
    <source>
        <dbReference type="Pfam" id="PF21343"/>
    </source>
</evidence>
<feature type="domain" description="ACAD9/ACADV-like C-terminal" evidence="32">
    <location>
        <begin position="539"/>
        <end position="601"/>
    </location>
</feature>
<keyword evidence="8" id="KW-0702">S-nitrosylation</keyword>
<evidence type="ECO:0000256" key="8">
    <source>
        <dbReference type="ARBA" id="ARBA00022799"/>
    </source>
</evidence>
<comment type="catalytic activity">
    <reaction evidence="21">
        <text>dodecanoyl-CoA + oxidized [electron-transfer flavoprotein] + H(+) = (2E)-dodecenoyl-CoA + reduced [electron-transfer flavoprotein]</text>
        <dbReference type="Rhea" id="RHEA:47296"/>
        <dbReference type="Rhea" id="RHEA-COMP:10685"/>
        <dbReference type="Rhea" id="RHEA-COMP:10686"/>
        <dbReference type="ChEBI" id="CHEBI:15378"/>
        <dbReference type="ChEBI" id="CHEBI:57330"/>
        <dbReference type="ChEBI" id="CHEBI:57375"/>
        <dbReference type="ChEBI" id="CHEBI:57692"/>
        <dbReference type="ChEBI" id="CHEBI:58307"/>
    </reaction>
    <physiologicalReaction direction="left-to-right" evidence="21">
        <dbReference type="Rhea" id="RHEA:47297"/>
    </physiologicalReaction>
</comment>
<dbReference type="AlphaFoldDB" id="A0A673HLJ4"/>
<dbReference type="InterPro" id="IPR006091">
    <property type="entry name" value="Acyl-CoA_Oxase/DH_mid-dom"/>
</dbReference>
<dbReference type="Gene3D" id="1.20.140.10">
    <property type="entry name" value="Butyryl-CoA Dehydrogenase, subunit A, domain 3"/>
    <property type="match status" value="2"/>
</dbReference>
<evidence type="ECO:0000256" key="18">
    <source>
        <dbReference type="ARBA" id="ARBA00040902"/>
    </source>
</evidence>
<evidence type="ECO:0000256" key="24">
    <source>
        <dbReference type="ARBA" id="ARBA00049038"/>
    </source>
</evidence>
<dbReference type="EC" id="1.3.8.9" evidence="17"/>
<keyword evidence="11" id="KW-0809">Transit peptide</keyword>
<comment type="catalytic activity">
    <reaction evidence="24">
        <text>tetradecanoyl-CoA + oxidized [electron-transfer flavoprotein] + H(+) = (2E)-tetradecenoyl-CoA + reduced [electron-transfer flavoprotein]</text>
        <dbReference type="Rhea" id="RHEA:47316"/>
        <dbReference type="Rhea" id="RHEA-COMP:10685"/>
        <dbReference type="Rhea" id="RHEA-COMP:10686"/>
        <dbReference type="ChEBI" id="CHEBI:15378"/>
        <dbReference type="ChEBI" id="CHEBI:57385"/>
        <dbReference type="ChEBI" id="CHEBI:57692"/>
        <dbReference type="ChEBI" id="CHEBI:58307"/>
        <dbReference type="ChEBI" id="CHEBI:61405"/>
    </reaction>
    <physiologicalReaction direction="left-to-right" evidence="24">
        <dbReference type="Rhea" id="RHEA:47317"/>
    </physiologicalReaction>
</comment>
<dbReference type="PROSITE" id="PS00072">
    <property type="entry name" value="ACYL_COA_DH_1"/>
    <property type="match status" value="1"/>
</dbReference>
<evidence type="ECO:0000256" key="21">
    <source>
        <dbReference type="ARBA" id="ARBA00047893"/>
    </source>
</evidence>
<evidence type="ECO:0000256" key="17">
    <source>
        <dbReference type="ARBA" id="ARBA00039034"/>
    </source>
</evidence>
<dbReference type="Proteomes" id="UP000472270">
    <property type="component" value="Unassembled WGS sequence"/>
</dbReference>
<comment type="catalytic activity">
    <reaction evidence="25">
        <text>a very-long-chain 2,3-saturated fatty acyl-CoA + oxidized [electron-transfer flavoprotein] + H(+) = a very-long-chain (2E)-enoyl-CoA + reduced [electron-transfer flavoprotein]</text>
        <dbReference type="Rhea" id="RHEA:19181"/>
        <dbReference type="Rhea" id="RHEA-COMP:10685"/>
        <dbReference type="Rhea" id="RHEA-COMP:10686"/>
        <dbReference type="ChEBI" id="CHEBI:15378"/>
        <dbReference type="ChEBI" id="CHEBI:57692"/>
        <dbReference type="ChEBI" id="CHEBI:58307"/>
        <dbReference type="ChEBI" id="CHEBI:83724"/>
        <dbReference type="ChEBI" id="CHEBI:83728"/>
        <dbReference type="EC" id="1.3.8.9"/>
    </reaction>
    <physiologicalReaction direction="left-to-right" evidence="25">
        <dbReference type="Rhea" id="RHEA:19182"/>
    </physiologicalReaction>
</comment>
<dbReference type="GO" id="GO:0017099">
    <property type="term" value="F:very-long-chain fatty acyl-CoA dehydrogenase activity"/>
    <property type="evidence" value="ECO:0007669"/>
    <property type="project" value="UniProtKB-EC"/>
</dbReference>
<dbReference type="InterPro" id="IPR009100">
    <property type="entry name" value="AcylCoA_DH/oxidase_NM_dom_sf"/>
</dbReference>
<dbReference type="SUPFAM" id="SSF56645">
    <property type="entry name" value="Acyl-CoA dehydrogenase NM domain-like"/>
    <property type="match status" value="1"/>
</dbReference>
<comment type="pathway">
    <text evidence="3">Lipid metabolism; mitochondrial fatty acid beta-oxidation.</text>
</comment>
<evidence type="ECO:0000256" key="2">
    <source>
        <dbReference type="ARBA" id="ARBA00004637"/>
    </source>
</evidence>
<gene>
    <name evidence="33" type="primary">LOC107731915</name>
</gene>
<evidence type="ECO:0000256" key="20">
    <source>
        <dbReference type="ARBA" id="ARBA00046812"/>
    </source>
</evidence>
<keyword evidence="6 28" id="KW-0285">Flavoprotein</keyword>
<dbReference type="Pfam" id="PF00441">
    <property type="entry name" value="Acyl-CoA_dh_1"/>
    <property type="match status" value="1"/>
</dbReference>
<feature type="domain" description="Acyl-CoA dehydrogenase/oxidase C-terminal" evidence="29">
    <location>
        <begin position="299"/>
        <end position="445"/>
    </location>
</feature>
<evidence type="ECO:0000256" key="1">
    <source>
        <dbReference type="ARBA" id="ARBA00001974"/>
    </source>
</evidence>